<proteinExistence type="predicted"/>
<evidence type="ECO:0000256" key="1">
    <source>
        <dbReference type="SAM" id="Coils"/>
    </source>
</evidence>
<dbReference type="AlphaFoldDB" id="A0A7C3C024"/>
<keyword evidence="1" id="KW-0175">Coiled coil</keyword>
<name>A0A7C3C024_9BACT</name>
<evidence type="ECO:0000313" key="2">
    <source>
        <dbReference type="EMBL" id="HFB53779.1"/>
    </source>
</evidence>
<gene>
    <name evidence="2" type="ORF">ENJ67_03520</name>
</gene>
<protein>
    <submittedName>
        <fullName evidence="2">Uncharacterized protein</fullName>
    </submittedName>
</protein>
<feature type="coiled-coil region" evidence="1">
    <location>
        <begin position="26"/>
        <end position="67"/>
    </location>
</feature>
<organism evidence="2">
    <name type="scientific">Sulfurimonas autotrophica</name>
    <dbReference type="NCBI Taxonomy" id="202747"/>
    <lineage>
        <taxon>Bacteria</taxon>
        <taxon>Pseudomonadati</taxon>
        <taxon>Campylobacterota</taxon>
        <taxon>Epsilonproteobacteria</taxon>
        <taxon>Campylobacterales</taxon>
        <taxon>Sulfurimonadaceae</taxon>
        <taxon>Sulfurimonas</taxon>
    </lineage>
</organism>
<reference evidence="2" key="1">
    <citation type="journal article" date="2020" name="mSystems">
        <title>Genome- and Community-Level Interaction Insights into Carbon Utilization and Element Cycling Functions of Hydrothermarchaeota in Hydrothermal Sediment.</title>
        <authorList>
            <person name="Zhou Z."/>
            <person name="Liu Y."/>
            <person name="Xu W."/>
            <person name="Pan J."/>
            <person name="Luo Z.H."/>
            <person name="Li M."/>
        </authorList>
    </citation>
    <scope>NUCLEOTIDE SEQUENCE [LARGE SCALE GENOMIC DNA]</scope>
    <source>
        <strain evidence="2">HyVt-507</strain>
    </source>
</reference>
<comment type="caution">
    <text evidence="2">The sequence shown here is derived from an EMBL/GenBank/DDBJ whole genome shotgun (WGS) entry which is preliminary data.</text>
</comment>
<dbReference type="Proteomes" id="UP000886390">
    <property type="component" value="Unassembled WGS sequence"/>
</dbReference>
<dbReference type="EMBL" id="DRNH01000189">
    <property type="protein sequence ID" value="HFB53779.1"/>
    <property type="molecule type" value="Genomic_DNA"/>
</dbReference>
<sequence>MSFVQKITDWLLEKEEEAAKSCTVPMQEIEYQIAKAQAEKEKLQKRYDEAMAELNHVLERLEKIKNIETLRCQTKEKK</sequence>
<accession>A0A7C3C024</accession>